<organism evidence="1 2">
    <name type="scientific">Bacillus cereus (strain 03BB102)</name>
    <dbReference type="NCBI Taxonomy" id="572264"/>
    <lineage>
        <taxon>Bacteria</taxon>
        <taxon>Bacillati</taxon>
        <taxon>Bacillota</taxon>
        <taxon>Bacilli</taxon>
        <taxon>Bacillales</taxon>
        <taxon>Bacillaceae</taxon>
        <taxon>Bacillus</taxon>
        <taxon>Bacillus cereus group</taxon>
    </lineage>
</organism>
<geneLocation type="plasmid" evidence="1 2">
    <name>p03BB102_179</name>
</geneLocation>
<dbReference type="RefSeq" id="WP_000791103.1">
    <property type="nucleotide sequence ID" value="NC_012473.1"/>
</dbReference>
<gene>
    <name evidence="1" type="ordered locus">BCA_A0140</name>
</gene>
<protein>
    <submittedName>
        <fullName evidence="1">Uncharacterized protein</fullName>
    </submittedName>
</protein>
<sequence>MKNKKDLLHSWKIDLQIIKEEKTKRKKKNKKRKKYKIGNKEEFFGNKRLYYKKNGAWRQIETRRK</sequence>
<keyword evidence="1" id="KW-0614">Plasmid</keyword>
<accession>A0A125Y9Z8</accession>
<dbReference type="PATRIC" id="fig|572264.18.peg.5504"/>
<evidence type="ECO:0000313" key="2">
    <source>
        <dbReference type="Proteomes" id="UP000002210"/>
    </source>
</evidence>
<dbReference type="EMBL" id="CP001406">
    <property type="protein sequence ID" value="ACO25738.1"/>
    <property type="molecule type" value="Genomic_DNA"/>
</dbReference>
<dbReference type="Proteomes" id="UP000002210">
    <property type="component" value="Plasmid p03BB102_179"/>
</dbReference>
<evidence type="ECO:0000313" key="1">
    <source>
        <dbReference type="EMBL" id="ACO25738.1"/>
    </source>
</evidence>
<dbReference type="AlphaFoldDB" id="A0A125Y9Z8"/>
<name>A0A125Y9Z8_BACC3</name>
<reference evidence="1 2" key="1">
    <citation type="submission" date="2009-02" db="EMBL/GenBank/DDBJ databases">
        <title>Genome sequence of Bacillus cereus 03BB102.</title>
        <authorList>
            <person name="Dodson R.J."/>
            <person name="Jackson P."/>
            <person name="Munk A.C."/>
            <person name="Brettin T."/>
            <person name="Bruce D."/>
            <person name="Detter C."/>
            <person name="Tapia R."/>
            <person name="Han C."/>
            <person name="Sutton G."/>
            <person name="Sims D."/>
        </authorList>
    </citation>
    <scope>NUCLEOTIDE SEQUENCE [LARGE SCALE GENOMIC DNA]</scope>
    <source>
        <strain evidence="1 2">03BB102</strain>
        <plasmid evidence="2">Plasmid p03BB102_179</plasmid>
    </source>
</reference>
<proteinExistence type="predicted"/>
<dbReference type="KEGG" id="bcx:BCA_A0140"/>